<evidence type="ECO:0000313" key="12">
    <source>
        <dbReference type="Proteomes" id="UP000005551"/>
    </source>
</evidence>
<keyword evidence="12" id="KW-1185">Reference proteome</keyword>
<evidence type="ECO:0000256" key="5">
    <source>
        <dbReference type="ARBA" id="ARBA00022573"/>
    </source>
</evidence>
<evidence type="ECO:0000256" key="6">
    <source>
        <dbReference type="ARBA" id="ARBA00022676"/>
    </source>
</evidence>
<comment type="caution">
    <text evidence="11">The sequence shown here is derived from an EMBL/GenBank/DDBJ whole genome shotgun (WGS) entry which is preliminary data.</text>
</comment>
<organism evidence="11 12">
    <name type="scientific">Nitritalea halalkaliphila LW7</name>
    <dbReference type="NCBI Taxonomy" id="1189621"/>
    <lineage>
        <taxon>Bacteria</taxon>
        <taxon>Pseudomonadati</taxon>
        <taxon>Bacteroidota</taxon>
        <taxon>Cytophagia</taxon>
        <taxon>Cytophagales</taxon>
        <taxon>Cyclobacteriaceae</taxon>
        <taxon>Nitritalea</taxon>
    </lineage>
</organism>
<sequence length="334" mass="35523">MLTKALQEKIDTKTKPIGALGLLEKIAHQIGTIQNTLSPQLQKPTLIVFAGDHGIAAEGVSAYPSAVTYQMVLNFLSGGAAINVFCRQHGLELKIVDAGVQQDFPPHEQLLIAKVGYGTKSFLRDSAMTAAELEQALTQGRAIVQDTAADGCNVIGFGEMGIGNTSAAAMLMHYCTGIPVSKCIGKGTGLNAEQLAHKQARLEEACQFHGPLEDPKQILATFGGFEMAQMCGAMLEAYAQNMLILVDGFIASAVYLVATKLCPEIHTHALFCHQSDEQGHQHLLEYVGGAPILHLNMRLGEGTGCALAYPIIASAVAFLNDMASFQQAGVSDKQ</sequence>
<dbReference type="InterPro" id="IPR017846">
    <property type="entry name" value="Nict_dMeBzImd_PRibTrfase_bact"/>
</dbReference>
<dbReference type="Gene3D" id="3.40.50.10210">
    <property type="match status" value="1"/>
</dbReference>
<dbReference type="InterPro" id="IPR003200">
    <property type="entry name" value="Nict_dMeBzImd_PRibTrfase"/>
</dbReference>
<dbReference type="Proteomes" id="UP000005551">
    <property type="component" value="Unassembled WGS sequence"/>
</dbReference>
<dbReference type="EC" id="2.4.2.21" evidence="3 10"/>
<dbReference type="HAMAP" id="MF_00230">
    <property type="entry name" value="CobT"/>
    <property type="match status" value="1"/>
</dbReference>
<dbReference type="SUPFAM" id="SSF52733">
    <property type="entry name" value="Nicotinate mononucleotide:5,6-dimethylbenzimidazole phosphoribosyltransferase (CobT)"/>
    <property type="match status" value="1"/>
</dbReference>
<dbReference type="EMBL" id="AJYA01000002">
    <property type="protein sequence ID" value="EIM78748.1"/>
    <property type="molecule type" value="Genomic_DNA"/>
</dbReference>
<dbReference type="UniPathway" id="UPA00061">
    <property type="reaction ID" value="UER00516"/>
</dbReference>
<dbReference type="InterPro" id="IPR036087">
    <property type="entry name" value="Nict_dMeBzImd_PRibTrfase_sf"/>
</dbReference>
<comment type="function">
    <text evidence="10">Catalyzes the synthesis of alpha-ribazole-5'-phosphate from nicotinate mononucleotide (NAMN) and 5,6-dimethylbenzimidazole (DMB).</text>
</comment>
<feature type="active site" description="Proton acceptor" evidence="10">
    <location>
        <position position="301"/>
    </location>
</feature>
<proteinExistence type="inferred from homology"/>
<accession>I5CA96</accession>
<dbReference type="PATRIC" id="fig|1189621.3.peg.358"/>
<dbReference type="AlphaFoldDB" id="I5CA96"/>
<dbReference type="RefSeq" id="WP_009053297.1">
    <property type="nucleotide sequence ID" value="NZ_AJYA01000002.1"/>
</dbReference>
<dbReference type="PANTHER" id="PTHR43463:SF1">
    <property type="entry name" value="NICOTINATE-NUCLEOTIDE--DIMETHYLBENZIMIDAZOLE PHOSPHORIBOSYLTRANSFERASE"/>
    <property type="match status" value="1"/>
</dbReference>
<dbReference type="NCBIfam" id="TIGR03160">
    <property type="entry name" value="cobT_DBIPRT"/>
    <property type="match status" value="1"/>
</dbReference>
<evidence type="ECO:0000256" key="9">
    <source>
        <dbReference type="ARBA" id="ARBA00047340"/>
    </source>
</evidence>
<dbReference type="Gene3D" id="1.10.1610.10">
    <property type="match status" value="1"/>
</dbReference>
<dbReference type="OrthoDB" id="9781491at2"/>
<dbReference type="GO" id="GO:0009236">
    <property type="term" value="P:cobalamin biosynthetic process"/>
    <property type="evidence" value="ECO:0007669"/>
    <property type="project" value="UniProtKB-UniRule"/>
</dbReference>
<evidence type="ECO:0000256" key="1">
    <source>
        <dbReference type="ARBA" id="ARBA00005049"/>
    </source>
</evidence>
<dbReference type="FunFam" id="3.40.50.10210:FF:000001">
    <property type="entry name" value="Nicotinate-nucleotide--dimethylbenzimidazole phosphoribosyltransferase"/>
    <property type="match status" value="1"/>
</dbReference>
<evidence type="ECO:0000256" key="8">
    <source>
        <dbReference type="ARBA" id="ARBA00030686"/>
    </source>
</evidence>
<dbReference type="Pfam" id="PF02277">
    <property type="entry name" value="DBI_PRT"/>
    <property type="match status" value="1"/>
</dbReference>
<evidence type="ECO:0000256" key="10">
    <source>
        <dbReference type="HAMAP-Rule" id="MF_00230"/>
    </source>
</evidence>
<comment type="catalytic activity">
    <reaction evidence="9 10">
        <text>5,6-dimethylbenzimidazole + nicotinate beta-D-ribonucleotide = alpha-ribazole 5'-phosphate + nicotinate + H(+)</text>
        <dbReference type="Rhea" id="RHEA:11196"/>
        <dbReference type="ChEBI" id="CHEBI:15378"/>
        <dbReference type="ChEBI" id="CHEBI:15890"/>
        <dbReference type="ChEBI" id="CHEBI:32544"/>
        <dbReference type="ChEBI" id="CHEBI:57502"/>
        <dbReference type="ChEBI" id="CHEBI:57918"/>
        <dbReference type="EC" id="2.4.2.21"/>
    </reaction>
</comment>
<comment type="pathway">
    <text evidence="1 10">Nucleoside biosynthesis; alpha-ribazole biosynthesis; alpha-ribazole from 5,6-dimethylbenzimidazole: step 1/2.</text>
</comment>
<keyword evidence="7 10" id="KW-0808">Transferase</keyword>
<evidence type="ECO:0000256" key="2">
    <source>
        <dbReference type="ARBA" id="ARBA00007110"/>
    </source>
</evidence>
<dbReference type="CDD" id="cd02439">
    <property type="entry name" value="DMB-PRT_CobT"/>
    <property type="match status" value="1"/>
</dbReference>
<name>I5CA96_9BACT</name>
<keyword evidence="6 10" id="KW-0328">Glycosyltransferase</keyword>
<dbReference type="NCBIfam" id="NF000996">
    <property type="entry name" value="PRK00105.1"/>
    <property type="match status" value="1"/>
</dbReference>
<gene>
    <name evidence="10" type="primary">cobT</name>
    <name evidence="11" type="ORF">A3SI_01721</name>
</gene>
<evidence type="ECO:0000313" key="11">
    <source>
        <dbReference type="EMBL" id="EIM78748.1"/>
    </source>
</evidence>
<reference evidence="11 12" key="1">
    <citation type="submission" date="2012-05" db="EMBL/GenBank/DDBJ databases">
        <title>Genome sequence of Nitritalea halalkaliphila LW7.</title>
        <authorList>
            <person name="Jangir P.K."/>
            <person name="Singh A."/>
            <person name="Shivaji S."/>
            <person name="Sharma R."/>
        </authorList>
    </citation>
    <scope>NUCLEOTIDE SEQUENCE [LARGE SCALE GENOMIC DNA]</scope>
    <source>
        <strain evidence="11 12">LW7</strain>
    </source>
</reference>
<dbReference type="STRING" id="1189621.A3SI_01721"/>
<evidence type="ECO:0000256" key="7">
    <source>
        <dbReference type="ARBA" id="ARBA00022679"/>
    </source>
</evidence>
<comment type="similarity">
    <text evidence="2 10">Belongs to the CobT family.</text>
</comment>
<evidence type="ECO:0000256" key="3">
    <source>
        <dbReference type="ARBA" id="ARBA00011991"/>
    </source>
</evidence>
<dbReference type="InterPro" id="IPR023195">
    <property type="entry name" value="Nict_dMeBzImd_PRibTrfase_N"/>
</dbReference>
<protein>
    <recommendedName>
        <fullName evidence="4 10">Nicotinate-nucleotide--dimethylbenzimidazole phosphoribosyltransferase</fullName>
        <shortName evidence="10">NN:DBI PRT</shortName>
        <ecNumber evidence="3 10">2.4.2.21</ecNumber>
    </recommendedName>
    <alternativeName>
        <fullName evidence="8 10">N(1)-alpha-phosphoribosyltransferase</fullName>
    </alternativeName>
</protein>
<dbReference type="PANTHER" id="PTHR43463">
    <property type="entry name" value="NICOTINATE-NUCLEOTIDE--DIMETHYLBENZIMIDAZOLE PHOSPHORIBOSYLTRANSFERASE"/>
    <property type="match status" value="1"/>
</dbReference>
<keyword evidence="5 10" id="KW-0169">Cobalamin biosynthesis</keyword>
<dbReference type="GO" id="GO:0008939">
    <property type="term" value="F:nicotinate-nucleotide-dimethylbenzimidazole phosphoribosyltransferase activity"/>
    <property type="evidence" value="ECO:0007669"/>
    <property type="project" value="UniProtKB-UniRule"/>
</dbReference>
<evidence type="ECO:0000256" key="4">
    <source>
        <dbReference type="ARBA" id="ARBA00015486"/>
    </source>
</evidence>